<gene>
    <name evidence="2" type="ORF">TCEL_00241</name>
</gene>
<dbReference type="InterPro" id="IPR008763">
    <property type="entry name" value="Peptidase_S55"/>
</dbReference>
<protein>
    <submittedName>
        <fullName evidence="2">Stage IV sporulation protein B</fullName>
    </submittedName>
</protein>
<dbReference type="NCBIfam" id="TIGR02860">
    <property type="entry name" value="spore_IV_B"/>
    <property type="match status" value="1"/>
</dbReference>
<comment type="caution">
    <text evidence="2">The sequence shown here is derived from an EMBL/GenBank/DDBJ whole genome shotgun (WGS) entry which is preliminary data.</text>
</comment>
<dbReference type="PROSITE" id="PS51494">
    <property type="entry name" value="SPOIVB"/>
    <property type="match status" value="1"/>
</dbReference>
<accession>R7RSG6</accession>
<keyword evidence="3" id="KW-1185">Reference proteome</keyword>
<evidence type="ECO:0000313" key="2">
    <source>
        <dbReference type="EMBL" id="CDF58195.1"/>
    </source>
</evidence>
<evidence type="ECO:0000259" key="1">
    <source>
        <dbReference type="PROSITE" id="PS51494"/>
    </source>
</evidence>
<dbReference type="eggNOG" id="COG0750">
    <property type="taxonomic scope" value="Bacteria"/>
</dbReference>
<dbReference type="RefSeq" id="WP_018662054.1">
    <property type="nucleotide sequence ID" value="NZ_HF952018.1"/>
</dbReference>
<dbReference type="OrthoDB" id="9765242at2"/>
<dbReference type="SUPFAM" id="SSF50494">
    <property type="entry name" value="Trypsin-like serine proteases"/>
    <property type="match status" value="1"/>
</dbReference>
<sequence length="403" mass="45232">MKKTSKKSAFLMLFSILFILYFGNLVYNIPSTINVTKQLNELNITKNQIIKITPKNTNYVNYDNANSIKGYAKLFGIIPIKEVTINFNKDRKVYVGGHSIGVKLYTEGILVVGFSDIETQYGKKQSPAVLANIQIGDMIVEVNNKRIRNIKELSDMIINSNGKPLTLKVKRKEKYFETTIEPILNKNNQYKLGVWVRDSTSGIGTLTFIDPKLKKFAALGHPINDIDTGQMLNVRDGNIYKAKIIDIEKGEKGKPGELRGAFSEEDVVGKLTKNTLCGIYGEIKDVNDLILPNSRLYYIANKDEVKEGAAKILVQVDDSVKEYNIIIEKVNKQNSPNAKSMVIRISDKTLIEKTGGIVQGMSGSPIIQDDKVVGAVTHVFVNRPDMGYAIYAEWMYNELNDEF</sequence>
<dbReference type="InterPro" id="IPR036034">
    <property type="entry name" value="PDZ_sf"/>
</dbReference>
<dbReference type="SUPFAM" id="SSF50156">
    <property type="entry name" value="PDZ domain-like"/>
    <property type="match status" value="1"/>
</dbReference>
<name>R7RSG6_9CLOT</name>
<dbReference type="EMBL" id="CAVN010000095">
    <property type="protein sequence ID" value="CDF58195.1"/>
    <property type="molecule type" value="Genomic_DNA"/>
</dbReference>
<dbReference type="InterPro" id="IPR001478">
    <property type="entry name" value="PDZ"/>
</dbReference>
<dbReference type="SMART" id="SM00228">
    <property type="entry name" value="PDZ"/>
    <property type="match status" value="1"/>
</dbReference>
<dbReference type="Proteomes" id="UP000014923">
    <property type="component" value="Unassembled WGS sequence"/>
</dbReference>
<evidence type="ECO:0000313" key="3">
    <source>
        <dbReference type="Proteomes" id="UP000014923"/>
    </source>
</evidence>
<dbReference type="InterPro" id="IPR009003">
    <property type="entry name" value="Peptidase_S1_PA"/>
</dbReference>
<dbReference type="InterPro" id="IPR014219">
    <property type="entry name" value="SpoIVB"/>
</dbReference>
<dbReference type="AlphaFoldDB" id="R7RSG6"/>
<feature type="domain" description="Peptidase S55" evidence="1">
    <location>
        <begin position="174"/>
        <end position="403"/>
    </location>
</feature>
<dbReference type="HOGENOM" id="CLU_035713_1_0_9"/>
<organism evidence="2 3">
    <name type="scientific">Thermobrachium celere DSM 8682</name>
    <dbReference type="NCBI Taxonomy" id="941824"/>
    <lineage>
        <taxon>Bacteria</taxon>
        <taxon>Bacillati</taxon>
        <taxon>Bacillota</taxon>
        <taxon>Clostridia</taxon>
        <taxon>Eubacteriales</taxon>
        <taxon>Clostridiaceae</taxon>
        <taxon>Thermobrachium</taxon>
    </lineage>
</organism>
<proteinExistence type="predicted"/>
<dbReference type="Pfam" id="PF05580">
    <property type="entry name" value="Peptidase_S55"/>
    <property type="match status" value="1"/>
</dbReference>
<dbReference type="Pfam" id="PF17820">
    <property type="entry name" value="PDZ_6"/>
    <property type="match status" value="1"/>
</dbReference>
<dbReference type="InterPro" id="IPR041489">
    <property type="entry name" value="PDZ_6"/>
</dbReference>
<dbReference type="Gene3D" id="2.30.42.10">
    <property type="match status" value="1"/>
</dbReference>
<reference evidence="2" key="1">
    <citation type="submission" date="2013-03" db="EMBL/GenBank/DDBJ databases">
        <title>Draft genome sequence of the hydrogen-ethanol-producing anaerobic alkalithermophilic Caloramator celere.</title>
        <authorList>
            <person name="Ciranna A."/>
            <person name="Larjo A."/>
            <person name="Kivisto A."/>
            <person name="Santala V."/>
            <person name="Roos C."/>
            <person name="Karp M."/>
        </authorList>
    </citation>
    <scope>NUCLEOTIDE SEQUENCE [LARGE SCALE GENOMIC DNA]</scope>
    <source>
        <strain evidence="2">DSM 8682</strain>
    </source>
</reference>